<proteinExistence type="inferred from homology"/>
<evidence type="ECO:0000259" key="3">
    <source>
        <dbReference type="Pfam" id="PF02397"/>
    </source>
</evidence>
<dbReference type="EMBL" id="BAAAGX010000018">
    <property type="protein sequence ID" value="GAA0258501.1"/>
    <property type="molecule type" value="Genomic_DNA"/>
</dbReference>
<feature type="transmembrane region" description="Helical" evidence="2">
    <location>
        <begin position="63"/>
        <end position="83"/>
    </location>
</feature>
<accession>A0ABP3EEB1</accession>
<comment type="similarity">
    <text evidence="1">Belongs to the bacterial sugar transferase family.</text>
</comment>
<evidence type="ECO:0000313" key="4">
    <source>
        <dbReference type="EMBL" id="GAA0258501.1"/>
    </source>
</evidence>
<gene>
    <name evidence="4" type="ORF">GCM10009539_49810</name>
</gene>
<keyword evidence="5" id="KW-1185">Reference proteome</keyword>
<name>A0ABP3EEB1_9ACTN</name>
<evidence type="ECO:0000256" key="1">
    <source>
        <dbReference type="ARBA" id="ARBA00006464"/>
    </source>
</evidence>
<reference evidence="5" key="1">
    <citation type="journal article" date="2019" name="Int. J. Syst. Evol. Microbiol.">
        <title>The Global Catalogue of Microorganisms (GCM) 10K type strain sequencing project: providing services to taxonomists for standard genome sequencing and annotation.</title>
        <authorList>
            <consortium name="The Broad Institute Genomics Platform"/>
            <consortium name="The Broad Institute Genome Sequencing Center for Infectious Disease"/>
            <person name="Wu L."/>
            <person name="Ma J."/>
        </authorList>
    </citation>
    <scope>NUCLEOTIDE SEQUENCE [LARGE SCALE GENOMIC DNA]</scope>
    <source>
        <strain evidence="5">JCM 10425</strain>
    </source>
</reference>
<comment type="caution">
    <text evidence="4">The sequence shown here is derived from an EMBL/GenBank/DDBJ whole genome shotgun (WGS) entry which is preliminary data.</text>
</comment>
<protein>
    <recommendedName>
        <fullName evidence="3">Bacterial sugar transferase domain-containing protein</fullName>
    </recommendedName>
</protein>
<evidence type="ECO:0000313" key="5">
    <source>
        <dbReference type="Proteomes" id="UP001500967"/>
    </source>
</evidence>
<dbReference type="RefSeq" id="WP_344651315.1">
    <property type="nucleotide sequence ID" value="NZ_BAAAGX010000018.1"/>
</dbReference>
<feature type="transmembrane region" description="Helical" evidence="2">
    <location>
        <begin position="95"/>
        <end position="118"/>
    </location>
</feature>
<feature type="transmembrane region" description="Helical" evidence="2">
    <location>
        <begin position="124"/>
        <end position="143"/>
    </location>
</feature>
<dbReference type="InterPro" id="IPR003362">
    <property type="entry name" value="Bact_transf"/>
</dbReference>
<sequence>MTAEQVTDTLVLPNFAETVEVAPVEAPVDRQDLRRRAAVAACDAAAAVATATALGWALDSLPLQQALLVPAGWTITAWAVGAYHRRRLKIRLGDARGLLVTTVTLLAVTSVVATLLSLSGARPLILVAVPATAVAAALSRVALRRFTRVGEALAAAPLVLYGPQDAVRQFCAAAGRDRSGPTIAAACITDLGRAGGERASWAGWDGPGAAERAADLAALAATGGPGGRGLTVVDVTAGLADDPEAALDAVVETVRRSGADTVVVTGHCDPDALRALSWRLEAHAVGVAVTPLWPVSAERVSVRCYGDATLVEVAPPRYDGARLTLRHLVDRAIAALALVVLSPALLGVAAAVKLTSPGPVFFTQYRTGQGGRRFRLLKFRTMVADAEALKGALATANQYTAGTLFKVRNDPRVTPVGAILRALSLDELPQLVNVVRGDMALVGPRPTATPPEQMRPDYRRRTLVKPGMTGLWQVSGRSNLPWEEAVRLDLRYVENRSLGMDFDIVCRTLPAVLSRDGAY</sequence>
<dbReference type="PANTHER" id="PTHR30576">
    <property type="entry name" value="COLANIC BIOSYNTHESIS UDP-GLUCOSE LIPID CARRIER TRANSFERASE"/>
    <property type="match status" value="1"/>
</dbReference>
<dbReference type="Proteomes" id="UP001500967">
    <property type="component" value="Unassembled WGS sequence"/>
</dbReference>
<feature type="transmembrane region" description="Helical" evidence="2">
    <location>
        <begin position="37"/>
        <end position="57"/>
    </location>
</feature>
<dbReference type="PANTHER" id="PTHR30576:SF10">
    <property type="entry name" value="SLL5057 PROTEIN"/>
    <property type="match status" value="1"/>
</dbReference>
<feature type="transmembrane region" description="Helical" evidence="2">
    <location>
        <begin position="332"/>
        <end position="352"/>
    </location>
</feature>
<feature type="domain" description="Bacterial sugar transferase" evidence="3">
    <location>
        <begin position="327"/>
        <end position="513"/>
    </location>
</feature>
<evidence type="ECO:0000256" key="2">
    <source>
        <dbReference type="SAM" id="Phobius"/>
    </source>
</evidence>
<organism evidence="4 5">
    <name type="scientific">Cryptosporangium japonicum</name>
    <dbReference type="NCBI Taxonomy" id="80872"/>
    <lineage>
        <taxon>Bacteria</taxon>
        <taxon>Bacillati</taxon>
        <taxon>Actinomycetota</taxon>
        <taxon>Actinomycetes</taxon>
        <taxon>Cryptosporangiales</taxon>
        <taxon>Cryptosporangiaceae</taxon>
        <taxon>Cryptosporangium</taxon>
    </lineage>
</organism>
<keyword evidence="2" id="KW-0812">Transmembrane</keyword>
<keyword evidence="2" id="KW-1133">Transmembrane helix</keyword>
<keyword evidence="2" id="KW-0472">Membrane</keyword>
<dbReference type="Pfam" id="PF02397">
    <property type="entry name" value="Bac_transf"/>
    <property type="match status" value="1"/>
</dbReference>